<dbReference type="PANTHER" id="PTHR23159">
    <property type="entry name" value="CENTROSOMAL PROTEIN 2"/>
    <property type="match status" value="1"/>
</dbReference>
<feature type="coiled-coil region" evidence="1">
    <location>
        <begin position="1570"/>
        <end position="1615"/>
    </location>
</feature>
<comment type="caution">
    <text evidence="4">The sequence shown here is derived from an EMBL/GenBank/DDBJ whole genome shotgun (WGS) entry which is preliminary data.</text>
</comment>
<dbReference type="EMBL" id="JAEFBZ010000007">
    <property type="protein sequence ID" value="MBK1611796.1"/>
    <property type="molecule type" value="Genomic_DNA"/>
</dbReference>
<feature type="coiled-coil region" evidence="1">
    <location>
        <begin position="2112"/>
        <end position="2170"/>
    </location>
</feature>
<feature type="compositionally biased region" description="Low complexity" evidence="2">
    <location>
        <begin position="1514"/>
        <end position="1534"/>
    </location>
</feature>
<feature type="coiled-coil region" evidence="1">
    <location>
        <begin position="2248"/>
        <end position="2320"/>
    </location>
</feature>
<dbReference type="RefSeq" id="WP_200152632.1">
    <property type="nucleotide sequence ID" value="NZ_JAEFBZ010000007.1"/>
</dbReference>
<feature type="coiled-coil region" evidence="1">
    <location>
        <begin position="1862"/>
        <end position="1889"/>
    </location>
</feature>
<feature type="region of interest" description="Disordered" evidence="2">
    <location>
        <begin position="982"/>
        <end position="1040"/>
    </location>
</feature>
<reference evidence="4 5" key="1">
    <citation type="submission" date="2020-12" db="EMBL/GenBank/DDBJ databases">
        <title>Genome assembly for a thermostable protease producing Bacillus cereus MAKP1 strain isolated from chicken gut.</title>
        <authorList>
            <person name="Malaviya A."/>
        </authorList>
    </citation>
    <scope>NUCLEOTIDE SEQUENCE [LARGE SCALE GENOMIC DNA]</scope>
    <source>
        <strain evidence="4 5">MAKP1</strain>
    </source>
</reference>
<keyword evidence="1" id="KW-0175">Coiled coil</keyword>
<dbReference type="InterPro" id="IPR010090">
    <property type="entry name" value="Phage_tape_meas"/>
</dbReference>
<sequence>MSRNKIGIEVQVEFPTASELQAKLAERWRGVKNSFDAKINIDIDGNSLRSAKAKIKNALGEEAFKVKLDVDYKSAMLGIEKLQDKISKLDAELKKVREVKVGFNLDDMNKTMKDLIDGAKKTESAMEGNKKAVEDTNKALNNTVEKYSKLETISKQLKDGSIAVTTKRTGQDEKGDTVVRTERPDGRIDTSVTDNRLKALKEIEDVTKRIHQIEMQMIGADQGKFQLLNGELQIQKQQKDLLAQMYQEKYKISALDDSGLKELQRVQETNKAMKEQVVSAQRINAEQKELEQIVSRVAQLENKKQQIQTKMLGVAEEEKQALQEQYNHYNRIQSTLKENHNLAERMTSAQKEELENIGRVAQLERNRIEAKQRAKEAQEAETNALRDMQENLRKVHALELQILQIKEKIANGGNVSNADRARLEILESQHRAMQEIQRQTELVYANEGRITDAMREQLRTQEQVQQAERERVQDASRIQSEHDQINAKLQEQEAIQRRIGQLQRDLIFAGQREASEIQSAIQAEERKLNALRQELETAGALTQERRQEIAQIERAQQEQQRLNRLRQEAREKDQAVGSQAGGLVDPYSAFMAGEQATREILEQMMLIDESYMRVAKVADASTESLKAFKAESYDTASELGVSADQYMKAVETWVTAGETFANAQELAKTSLVGSFVGNIDADLMAKWMSVPLKAFQTDGLKANDIINVMNETANNNAVEMEELGKAYMRSATTVKTAGVSFEDLTGLITGAQEATRQGGERIGTALKTVSLNYNLIQSRMTKDQNKKYDFFDSIGINLSDTESLTDALGKLKAKWGELSEEDQATSLFYLAGKEHSNIVTGILDQWDTVKKTIAEANGEMGKGLDGSAYEEFDKQKESVRFQVAELKNAWMELMNTIGESDGVMSKILGGLTSGLQKVSDLMKNEEFMNTAKLIAMGVAFHALTNGALRFGDALGTSMARSWQNLKDVGNALRGLRRDTDDLTEAQRRQGQAQATANMAGGVGGHVNVDVDRNRPHGSNGSNDGRNSNPNDVGGRTRSNRGSQIAETAGDLASTMDAGAQATDRADGRMKGFTKTLGKAISLVPLLGDALILVDIMGYPVFDKIGGFFDGLVETQQEAIDKQAKLNKEFEKGNGVMNGDIDKGQEKLGGLRKQFEATDTDKNTEGIQGYMSPEEFKKFADEVNAQVEKFNLGANLKIDMNDTTHIQTQLKAIDDAMIQLENKKAIDITKKVAGDVEGIQKAQHNIAGLKNEQELLATSASKCETEINKLKDANGNIKPENMRAYQFWAGELERVKGRSKDVEASLKANEEALKQNQTAIQKKGSALLKLGDQLDVTNIKEKDQKATLTAMYSEHQRLNVQLANTSNAQRLLTDNSKLTNDQFQEILKNVPAAKQAYGNYSVEHVNSSAKVRKGLDDLVKKENEKAQASVDSGNKAIGKMEEQMSKTKAGGKAMQDAKKDAQDLGKGIDSIKSKDVDVVVEVTGIEWIDKIIGFFSRSWSKTVNVDVGGKEKSVSKGGNKSASVSRRSRSVSKSANISDETGEVVSKSESTSPPAKVNENVWRYWKTDDEVTKLDNSIKDIDRTLKSLKDDYGQMIDLYRQQIQLLKQEQSTLRTQRGQKESHIDETLNKLRGYGFNVNTSNNTISNLDNAKNLSGDRAKEAEDLLNTWRSLSGEIQNIDTKIKDIGSQVSDLTDKIEQAQIANEMKAFEGLLKRIDALLTLANNRGNIYAKTIGFISDKDKELALNANEQALNDAKNSMHYMINAFNELSKSNIAFDKNGQSLKSTLDKLGKEITATADDIIKYQRAINEIEFSRIVGDMENFNKAMDVTQSRLDNNIKNMKEGLLSGTSVFDLESSKMVDMDSRDNQLEQFAKDRIRLEEEVQEALDAFAKKNVDRQAGVANSQLTIEANKYRQMMQMSQNYTSGISSNFEQIVAQFDKVASDVGIGVKDDKLLKTLSDLYSNLQKKQTELSETYYTAMSEAVFPDEIERITNRYISDNLKLQEEFYKASIVANGETIQELKKQLNNSNLTDDQEDKIKQQIANIEKDTMDSQNKIKATIKERFEFEFSLLDKAVKQYDELSKSLEYSMKVIKALGGDEFESKGQIMEGMLGVEKARNSELQDTLSNLRQQLSLYEKGSFEWNLLNKEVEEYKKLLEDSNLQLIEMNKNIMSNSFDSTLDKLEREMFDGKTIKQFKDYHDLWVTGLEREIALEQMYQKIADLKTQEFDEKMALLDKQEKLSRFEMEYLDKQLDIISLQQKLENLNKERNVQVLKKQADGTWDWSYETDSEKIKETERQIAEAELKLQQAEQKAREEYANKLEGILDNAEKGQYKNIEEFKEAIADLTSAYDSMLGDFPKIKEEYLKELIEAYSHYIKENGDVLENIVAPNGSLNGKVSSINKELSKAFEGIGDSMAKAFADTLIDKIPSFGQTQRSDTSKSISIHLGKLEFPNVKSADGLEEAILSLPQIALQKSKGK</sequence>
<name>A0ABD4LM85_BACCE</name>
<feature type="coiled-coil region" evidence="1">
    <location>
        <begin position="450"/>
        <end position="575"/>
    </location>
</feature>
<feature type="domain" description="Phage tail tape measure protein" evidence="3">
    <location>
        <begin position="635"/>
        <end position="827"/>
    </location>
</feature>
<feature type="region of interest" description="Disordered" evidence="2">
    <location>
        <begin position="1508"/>
        <end position="1554"/>
    </location>
</feature>
<dbReference type="Pfam" id="PF10145">
    <property type="entry name" value="PhageMin_Tail"/>
    <property type="match status" value="1"/>
</dbReference>
<evidence type="ECO:0000313" key="4">
    <source>
        <dbReference type="EMBL" id="MBK1611796.1"/>
    </source>
</evidence>
<feature type="coiled-coil region" evidence="1">
    <location>
        <begin position="72"/>
        <end position="99"/>
    </location>
</feature>
<feature type="coiled-coil region" evidence="1">
    <location>
        <begin position="263"/>
        <end position="391"/>
    </location>
</feature>
<evidence type="ECO:0000256" key="2">
    <source>
        <dbReference type="SAM" id="MobiDB-lite"/>
    </source>
</evidence>
<evidence type="ECO:0000259" key="3">
    <source>
        <dbReference type="Pfam" id="PF10145"/>
    </source>
</evidence>
<protein>
    <submittedName>
        <fullName evidence="4">Phage tail tape measure protein</fullName>
    </submittedName>
</protein>
<accession>A0ABD4LM85</accession>
<dbReference type="Gene3D" id="1.10.287.1490">
    <property type="match status" value="1"/>
</dbReference>
<dbReference type="Proteomes" id="UP000613452">
    <property type="component" value="Unassembled WGS sequence"/>
</dbReference>
<organism evidence="4 5">
    <name type="scientific">Bacillus cereus</name>
    <dbReference type="NCBI Taxonomy" id="1396"/>
    <lineage>
        <taxon>Bacteria</taxon>
        <taxon>Bacillati</taxon>
        <taxon>Bacillota</taxon>
        <taxon>Bacilli</taxon>
        <taxon>Bacillales</taxon>
        <taxon>Bacillaceae</taxon>
        <taxon>Bacillus</taxon>
        <taxon>Bacillus cereus group</taxon>
    </lineage>
</organism>
<evidence type="ECO:0000256" key="1">
    <source>
        <dbReference type="SAM" id="Coils"/>
    </source>
</evidence>
<dbReference type="NCBIfam" id="TIGR01760">
    <property type="entry name" value="tape_meas_TP901"/>
    <property type="match status" value="1"/>
</dbReference>
<evidence type="ECO:0000313" key="5">
    <source>
        <dbReference type="Proteomes" id="UP000613452"/>
    </source>
</evidence>
<dbReference type="PANTHER" id="PTHR23159:SF31">
    <property type="entry name" value="CENTROSOME-ASSOCIATED PROTEIN CEP250 ISOFORM X1"/>
    <property type="match status" value="1"/>
</dbReference>
<gene>
    <name evidence="4" type="ORF">JCR31_28610</name>
</gene>
<feature type="compositionally biased region" description="Low complexity" evidence="2">
    <location>
        <begin position="1017"/>
        <end position="1030"/>
    </location>
</feature>
<proteinExistence type="predicted"/>